<evidence type="ECO:0000313" key="3">
    <source>
        <dbReference type="Proteomes" id="UP000306628"/>
    </source>
</evidence>
<evidence type="ECO:0000256" key="1">
    <source>
        <dbReference type="SAM" id="SignalP"/>
    </source>
</evidence>
<reference evidence="2 3" key="1">
    <citation type="submission" date="2019-05" db="EMBL/GenBank/DDBJ databases">
        <title>Draft genome sequence of Nonomuraea zeae DSM 100528.</title>
        <authorList>
            <person name="Saricaoglu S."/>
            <person name="Isik K."/>
        </authorList>
    </citation>
    <scope>NUCLEOTIDE SEQUENCE [LARGE SCALE GENOMIC DNA]</scope>
    <source>
        <strain evidence="2 3">DSM 100528</strain>
    </source>
</reference>
<evidence type="ECO:0000313" key="2">
    <source>
        <dbReference type="EMBL" id="TMR36859.1"/>
    </source>
</evidence>
<dbReference type="OrthoDB" id="3539006at2"/>
<sequence length="158" mass="17484">MRPVMGMGIGMVAALVVGLSAPAAATAVRTTASGPSPDEWKKVTSLRILPDRPRQNNDVRLFIHCPTTANHVIIGSTAFNLMGSTRLYREVGESLSDRGLARRTVSISYYALPGHHQVHMKCVLVTMNKKTRIRKIKVISRCTVPIVVRRFRLAQFFA</sequence>
<dbReference type="Proteomes" id="UP000306628">
    <property type="component" value="Unassembled WGS sequence"/>
</dbReference>
<dbReference type="EMBL" id="VCKX01000021">
    <property type="protein sequence ID" value="TMR36859.1"/>
    <property type="molecule type" value="Genomic_DNA"/>
</dbReference>
<proteinExistence type="predicted"/>
<keyword evidence="3" id="KW-1185">Reference proteome</keyword>
<dbReference type="AlphaFoldDB" id="A0A5S4GVS1"/>
<organism evidence="2 3">
    <name type="scientific">Nonomuraea zeae</name>
    <dbReference type="NCBI Taxonomy" id="1642303"/>
    <lineage>
        <taxon>Bacteria</taxon>
        <taxon>Bacillati</taxon>
        <taxon>Actinomycetota</taxon>
        <taxon>Actinomycetes</taxon>
        <taxon>Streptosporangiales</taxon>
        <taxon>Streptosporangiaceae</taxon>
        <taxon>Nonomuraea</taxon>
    </lineage>
</organism>
<comment type="caution">
    <text evidence="2">The sequence shown here is derived from an EMBL/GenBank/DDBJ whole genome shotgun (WGS) entry which is preliminary data.</text>
</comment>
<name>A0A5S4GVS1_9ACTN</name>
<feature type="signal peptide" evidence="1">
    <location>
        <begin position="1"/>
        <end position="25"/>
    </location>
</feature>
<dbReference type="RefSeq" id="WP_138689311.1">
    <property type="nucleotide sequence ID" value="NZ_JBHSAZ010000114.1"/>
</dbReference>
<accession>A0A5S4GVS1</accession>
<keyword evidence="1" id="KW-0732">Signal</keyword>
<feature type="chain" id="PRO_5038975941" evidence="1">
    <location>
        <begin position="26"/>
        <end position="158"/>
    </location>
</feature>
<gene>
    <name evidence="2" type="ORF">ETD85_09810</name>
</gene>
<protein>
    <submittedName>
        <fullName evidence="2">Uncharacterized protein</fullName>
    </submittedName>
</protein>